<dbReference type="InterPro" id="IPR020472">
    <property type="entry name" value="WD40_PAC1"/>
</dbReference>
<evidence type="ECO:0000259" key="10">
    <source>
        <dbReference type="PROSITE" id="PS50086"/>
    </source>
</evidence>
<dbReference type="Pfam" id="PF00400">
    <property type="entry name" value="WD40"/>
    <property type="match status" value="6"/>
</dbReference>
<evidence type="ECO:0000313" key="12">
    <source>
        <dbReference type="EMBL" id="TKA45734.1"/>
    </source>
</evidence>
<comment type="caution">
    <text evidence="12">The sequence shown here is derived from an EMBL/GenBank/DDBJ whole genome shotgun (WGS) entry which is preliminary data.</text>
</comment>
<reference evidence="12 13" key="1">
    <citation type="submission" date="2017-03" db="EMBL/GenBank/DDBJ databases">
        <title>Genomes of endolithic fungi from Antarctica.</title>
        <authorList>
            <person name="Coleine C."/>
            <person name="Masonjones S."/>
            <person name="Stajich J.E."/>
        </authorList>
    </citation>
    <scope>NUCLEOTIDE SEQUENCE [LARGE SCALE GENOMIC DNA]</scope>
    <source>
        <strain evidence="12 13">CCFEE 5311</strain>
    </source>
</reference>
<dbReference type="Pfam" id="PF00566">
    <property type="entry name" value="RabGAP-TBC"/>
    <property type="match status" value="1"/>
</dbReference>
<dbReference type="Pfam" id="PF24883">
    <property type="entry name" value="NPHP3_N"/>
    <property type="match status" value="1"/>
</dbReference>
<evidence type="ECO:0000313" key="13">
    <source>
        <dbReference type="Proteomes" id="UP000310066"/>
    </source>
</evidence>
<feature type="repeat" description="WD" evidence="8">
    <location>
        <begin position="869"/>
        <end position="910"/>
    </location>
</feature>
<dbReference type="InterPro" id="IPR019775">
    <property type="entry name" value="WD40_repeat_CS"/>
</dbReference>
<accession>A0A4U0VA43</accession>
<dbReference type="Proteomes" id="UP000310066">
    <property type="component" value="Unassembled WGS sequence"/>
</dbReference>
<feature type="domain" description="NACHT" evidence="11">
    <location>
        <begin position="221"/>
        <end position="370"/>
    </location>
</feature>
<evidence type="ECO:0000256" key="2">
    <source>
        <dbReference type="ARBA" id="ARBA00004607"/>
    </source>
</evidence>
<dbReference type="Gene3D" id="2.130.10.10">
    <property type="entry name" value="YVTN repeat-like/Quinoprotein amine dehydrogenase"/>
    <property type="match status" value="4"/>
</dbReference>
<feature type="repeat" description="WD" evidence="8">
    <location>
        <begin position="953"/>
        <end position="985"/>
    </location>
</feature>
<dbReference type="Gene3D" id="1.10.472.80">
    <property type="entry name" value="Ypt/Rab-GAP domain of gyp1p, domain 3"/>
    <property type="match status" value="1"/>
</dbReference>
<dbReference type="PRINTS" id="PR00320">
    <property type="entry name" value="GPROTEINBRPT"/>
</dbReference>
<comment type="subcellular location">
    <subcellularLocation>
        <location evidence="1">Cytoplasm</location>
        <location evidence="1">Cytoskeleton</location>
        <location evidence="1">Cilium basal body</location>
    </subcellularLocation>
    <subcellularLocation>
        <location evidence="2">Cytoplasm</location>
        <location evidence="2">Cytoskeleton</location>
        <location evidence="2">Microtubule organizing center</location>
        <location evidence="2">Centrosome</location>
        <location evidence="2">Centriolar satellite</location>
    </subcellularLocation>
</comment>
<feature type="domain" description="Rab-GAP TBC" evidence="10">
    <location>
        <begin position="1180"/>
        <end position="1343"/>
    </location>
</feature>
<evidence type="ECO:0000259" key="11">
    <source>
        <dbReference type="PROSITE" id="PS50837"/>
    </source>
</evidence>
<dbReference type="PROSITE" id="PS50837">
    <property type="entry name" value="NACHT"/>
    <property type="match status" value="1"/>
</dbReference>
<dbReference type="InterPro" id="IPR000195">
    <property type="entry name" value="Rab-GAP-TBC_dom"/>
</dbReference>
<dbReference type="PANTHER" id="PTHR44129">
    <property type="entry name" value="WD REPEAT-CONTAINING PROTEIN POP1"/>
    <property type="match status" value="1"/>
</dbReference>
<keyword evidence="9" id="KW-0812">Transmembrane</keyword>
<gene>
    <name evidence="12" type="ORF">B0A54_03419</name>
</gene>
<dbReference type="InterPro" id="IPR056884">
    <property type="entry name" value="NPHP3-like_N"/>
</dbReference>
<keyword evidence="6" id="KW-0970">Cilium biogenesis/degradation</keyword>
<keyword evidence="5" id="KW-0677">Repeat</keyword>
<dbReference type="CDD" id="cd00200">
    <property type="entry name" value="WD40"/>
    <property type="match status" value="1"/>
</dbReference>
<dbReference type="SUPFAM" id="SSF50998">
    <property type="entry name" value="Quinoprotein alcohol dehydrogenase-like"/>
    <property type="match status" value="1"/>
</dbReference>
<keyword evidence="9" id="KW-0472">Membrane</keyword>
<keyword evidence="4 8" id="KW-0853">WD repeat</keyword>
<dbReference type="EMBL" id="NAJP01000010">
    <property type="protein sequence ID" value="TKA45734.1"/>
    <property type="molecule type" value="Genomic_DNA"/>
</dbReference>
<dbReference type="SUPFAM" id="SSF50969">
    <property type="entry name" value="YVTN repeat-like/Quinoprotein amine dehydrogenase"/>
    <property type="match status" value="1"/>
</dbReference>
<dbReference type="PROSITE" id="PS00678">
    <property type="entry name" value="WD_REPEATS_1"/>
    <property type="match status" value="3"/>
</dbReference>
<dbReference type="InterPro" id="IPR056125">
    <property type="entry name" value="DUF7708"/>
</dbReference>
<dbReference type="Pfam" id="PF24809">
    <property type="entry name" value="DUF7708"/>
    <property type="match status" value="1"/>
</dbReference>
<dbReference type="Gene3D" id="1.10.8.1310">
    <property type="match status" value="1"/>
</dbReference>
<dbReference type="InterPro" id="IPR027417">
    <property type="entry name" value="P-loop_NTPase"/>
</dbReference>
<dbReference type="PROSITE" id="PS50082">
    <property type="entry name" value="WD_REPEATS_2"/>
    <property type="match status" value="6"/>
</dbReference>
<evidence type="ECO:0000256" key="3">
    <source>
        <dbReference type="ARBA" id="ARBA00014199"/>
    </source>
</evidence>
<name>A0A4U0VA43_9PEZI</name>
<dbReference type="InterPro" id="IPR015943">
    <property type="entry name" value="WD40/YVTN_repeat-like_dom_sf"/>
</dbReference>
<feature type="repeat" description="WD" evidence="8">
    <location>
        <begin position="911"/>
        <end position="952"/>
    </location>
</feature>
<dbReference type="SMART" id="SM00164">
    <property type="entry name" value="TBC"/>
    <property type="match status" value="1"/>
</dbReference>
<sequence length="1522" mass="168917">MEAVVQLLDKFKSVGDVVANVDPIHVGLPWAGIRLILEVALSDSHQRAILVTGMELSFHISNRLKVYLDTYTRASPSLASDNFRRSLVNLYAHMLRFLGCAIRIQQKSAVSRTAQALWDTSDLTRFEERCDTLCSRAGEEARIRDSGESLRIQLQSLQEIDKIHGSLSRLQDKADLAKLITASGATYDSSTEGELPRCLPGTRIQLLKLINDWATDPAGQRMFWLCGVAGTGKSTIARTVAESLHEDGLLGASFFFKRGRGDRSHATLLFPTIARQLADLFPEVGHTVASALDEDSLLCDKHLQPQFEKLLLQPLQQASHPSVRTASVVLVIDALDECEDGQNIMTILRLLSKIEVITSIRLRIFLTSRPELPVVLGFKKEVRGDLHHDVRLEDVEQTTIERDIRIFYELQFSQIKEDNLLYDDEISAEWPGESTIASLVDRAKPLFIVAFTISRYIAEADPTGRLDKMLRQNSNEPLTGLKGTYLPILEQVVAVGDASQRSIRITEFQHVVGSIILLSNPLSTTALSSLLRISRPEIVKVLQPLSSVLNIQRTEDGRIHPTTPITLFHLSFRDFLLDASLKDENKFWIDARKMHGILGTQCVRLLDSVTLREDIFYPFLQNHLLHWMEALSWLGRASDIIHGLRALRSVTNAQSGTQLLSMLDDAIRFALSNRYIIDHAPLQTYVSALLFAPSQSIGAEMQKLEGHKGFLTSLAFSPDGKTLMSGSADNAVIWDVATGEEMHKYEHETGVRGVAFSQDGNTLALCLGDSIVLRDTATGEVTQRLSGHHKEVTAAVFSPDNKTVWSTSKDSTLRLWDIATEKEMQKQELALPVEERSLAFSFDNKTIAHGSGEFIILRDAATGVQKWKLVGHTHVITAVAFLLDGRTVVSGSADLTVRLWDVKTGEENEKLTGHTDRVACVAGSSDSRTIASGSWDLTVRLWDAGTGMQKQTFTGHSGAIFAIAFSADGKTIASGSWDRTVRLWDALMSVETQKLEGPEKSDPSLNSPVSAMCVSLDGQVIASGSLDGSIRLWDVATGEETQKPIVTNTWGVTAVDLSPDSEMVAFGSTYGAFGLSDPQLGTTRLWDADTGEEIPDAMQSRRGRAIDVIKISPDRKTILLASRRHQGTVRLWDVATEKVTRRFEIYSMEGLGEGILRKCLTAVAFSPDRPVLLGSDSTQGAPAPDVETLEKHHDEDQVQLDVNRSFVYYPEDESDKRKDLRKHELSDVITKVLRAHPMLHYFQGYHDIVQVLLLVLGADAAVPAVARLSVLHIRDFMLPTMTGTETHLQLLPAILYAVDPVLCKHLSATQPFFALAATLTLYAHDIEEYGDIARLFDFLLASPASIPLYLFAVIVETRKAELLEIEEDEPEMLHSILSKLPKPLKLESLIQRTSELYQQHPPESLPNRAWSRVSTNSVLKTTHDPLQLAKQTLADGEVMFERQAAEIRRADEWKRRKLRLRLLSRKYRRPARVATFGGAAIAAVVIAYWLRGSAGEMGLGGALPVLSRLRQEAWGVLRGYIF</sequence>
<protein>
    <recommendedName>
        <fullName evidence="3">TBC1 domain family member 31</fullName>
    </recommendedName>
</protein>
<dbReference type="PROSITE" id="PS50294">
    <property type="entry name" value="WD_REPEATS_REGION"/>
    <property type="match status" value="6"/>
</dbReference>
<keyword evidence="9" id="KW-1133">Transmembrane helix</keyword>
<feature type="repeat" description="WD" evidence="8">
    <location>
        <begin position="1002"/>
        <end position="1043"/>
    </location>
</feature>
<dbReference type="InterPro" id="IPR011047">
    <property type="entry name" value="Quinoprotein_ADH-like_sf"/>
</dbReference>
<evidence type="ECO:0000256" key="5">
    <source>
        <dbReference type="ARBA" id="ARBA00022737"/>
    </source>
</evidence>
<proteinExistence type="predicted"/>
<dbReference type="OrthoDB" id="674604at2759"/>
<dbReference type="SUPFAM" id="SSF47923">
    <property type="entry name" value="Ypt/Rab-GAP domain of gyp1p"/>
    <property type="match status" value="2"/>
</dbReference>
<dbReference type="PROSITE" id="PS50086">
    <property type="entry name" value="TBC_RABGAP"/>
    <property type="match status" value="1"/>
</dbReference>
<comment type="function">
    <text evidence="7">Molecular adapter which is involved in cilium biogenesis. Part of a functional complex including OFD1 a centriolar protein involved in cilium assembly. Could regulate the cAMP-dependent phosphorylation of OFD1, and its subsequent ubiquitination by PJA2 which ultimately leads to its proteasomal degradation.</text>
</comment>
<dbReference type="GO" id="GO:0030030">
    <property type="term" value="P:cell projection organization"/>
    <property type="evidence" value="ECO:0007669"/>
    <property type="project" value="UniProtKB-KW"/>
</dbReference>
<evidence type="ECO:0000256" key="7">
    <source>
        <dbReference type="ARBA" id="ARBA00034464"/>
    </source>
</evidence>
<evidence type="ECO:0000256" key="8">
    <source>
        <dbReference type="PROSITE-ProRule" id="PRU00221"/>
    </source>
</evidence>
<feature type="transmembrane region" description="Helical" evidence="9">
    <location>
        <begin position="1471"/>
        <end position="1490"/>
    </location>
</feature>
<evidence type="ECO:0000256" key="9">
    <source>
        <dbReference type="SAM" id="Phobius"/>
    </source>
</evidence>
<dbReference type="STRING" id="329885.A0A4U0VA43"/>
<dbReference type="SMART" id="SM00320">
    <property type="entry name" value="WD40"/>
    <property type="match status" value="9"/>
</dbReference>
<dbReference type="FunFam" id="1.10.472.80:FF:000060">
    <property type="entry name" value="TBC domain protein, putative"/>
    <property type="match status" value="1"/>
</dbReference>
<dbReference type="InterPro" id="IPR011044">
    <property type="entry name" value="Quino_amine_DH_bsu"/>
</dbReference>
<dbReference type="InterPro" id="IPR001680">
    <property type="entry name" value="WD40_rpt"/>
</dbReference>
<organism evidence="12 13">
    <name type="scientific">Friedmanniomyces endolithicus</name>
    <dbReference type="NCBI Taxonomy" id="329885"/>
    <lineage>
        <taxon>Eukaryota</taxon>
        <taxon>Fungi</taxon>
        <taxon>Dikarya</taxon>
        <taxon>Ascomycota</taxon>
        <taxon>Pezizomycotina</taxon>
        <taxon>Dothideomycetes</taxon>
        <taxon>Dothideomycetidae</taxon>
        <taxon>Mycosphaerellales</taxon>
        <taxon>Teratosphaeriaceae</taxon>
        <taxon>Friedmanniomyces</taxon>
    </lineage>
</organism>
<feature type="repeat" description="WD" evidence="8">
    <location>
        <begin position="704"/>
        <end position="732"/>
    </location>
</feature>
<dbReference type="InterPro" id="IPR035969">
    <property type="entry name" value="Rab-GAP_TBC_sf"/>
</dbReference>
<dbReference type="SUPFAM" id="SSF52540">
    <property type="entry name" value="P-loop containing nucleoside triphosphate hydrolases"/>
    <property type="match status" value="1"/>
</dbReference>
<dbReference type="Gene3D" id="3.40.50.300">
    <property type="entry name" value="P-loop containing nucleotide triphosphate hydrolases"/>
    <property type="match status" value="1"/>
</dbReference>
<evidence type="ECO:0000256" key="1">
    <source>
        <dbReference type="ARBA" id="ARBA00004120"/>
    </source>
</evidence>
<evidence type="ECO:0000256" key="4">
    <source>
        <dbReference type="ARBA" id="ARBA00022574"/>
    </source>
</evidence>
<dbReference type="InterPro" id="IPR050349">
    <property type="entry name" value="WD_LIS1/nudF_dynein_reg"/>
</dbReference>
<dbReference type="InterPro" id="IPR007111">
    <property type="entry name" value="NACHT_NTPase"/>
</dbReference>
<evidence type="ECO:0000256" key="6">
    <source>
        <dbReference type="ARBA" id="ARBA00022794"/>
    </source>
</evidence>
<feature type="repeat" description="WD" evidence="8">
    <location>
        <begin position="785"/>
        <end position="826"/>
    </location>
</feature>